<name>A0AAV6TGR8_9ARAC</name>
<organism evidence="1 2">
    <name type="scientific">Oedothorax gibbosus</name>
    <dbReference type="NCBI Taxonomy" id="931172"/>
    <lineage>
        <taxon>Eukaryota</taxon>
        <taxon>Metazoa</taxon>
        <taxon>Ecdysozoa</taxon>
        <taxon>Arthropoda</taxon>
        <taxon>Chelicerata</taxon>
        <taxon>Arachnida</taxon>
        <taxon>Araneae</taxon>
        <taxon>Araneomorphae</taxon>
        <taxon>Entelegynae</taxon>
        <taxon>Araneoidea</taxon>
        <taxon>Linyphiidae</taxon>
        <taxon>Erigoninae</taxon>
        <taxon>Oedothorax</taxon>
    </lineage>
</organism>
<dbReference type="Proteomes" id="UP000827092">
    <property type="component" value="Unassembled WGS sequence"/>
</dbReference>
<gene>
    <name evidence="1" type="ORF">JTE90_002513</name>
</gene>
<evidence type="ECO:0000313" key="2">
    <source>
        <dbReference type="Proteomes" id="UP000827092"/>
    </source>
</evidence>
<comment type="caution">
    <text evidence="1">The sequence shown here is derived from an EMBL/GenBank/DDBJ whole genome shotgun (WGS) entry which is preliminary data.</text>
</comment>
<protein>
    <submittedName>
        <fullName evidence="1">Uncharacterized protein</fullName>
    </submittedName>
</protein>
<reference evidence="1 2" key="1">
    <citation type="journal article" date="2022" name="Nat. Ecol. Evol.">
        <title>A masculinizing supergene underlies an exaggerated male reproductive morph in a spider.</title>
        <authorList>
            <person name="Hendrickx F."/>
            <person name="De Corte Z."/>
            <person name="Sonet G."/>
            <person name="Van Belleghem S.M."/>
            <person name="Kostlbacher S."/>
            <person name="Vangestel C."/>
        </authorList>
    </citation>
    <scope>NUCLEOTIDE SEQUENCE [LARGE SCALE GENOMIC DNA]</scope>
    <source>
        <strain evidence="1">W744_W776</strain>
    </source>
</reference>
<feature type="non-terminal residue" evidence="1">
    <location>
        <position position="1"/>
    </location>
</feature>
<evidence type="ECO:0000313" key="1">
    <source>
        <dbReference type="EMBL" id="KAG8171009.1"/>
    </source>
</evidence>
<sequence>GMFSFLPTACLQMRGPTSFGAPCLTAGRPHKRAPWETLGVLGAPLPNYPR</sequence>
<accession>A0AAV6TGR8</accession>
<proteinExistence type="predicted"/>
<dbReference type="EMBL" id="JAFNEN010004571">
    <property type="protein sequence ID" value="KAG8171009.1"/>
    <property type="molecule type" value="Genomic_DNA"/>
</dbReference>
<keyword evidence="2" id="KW-1185">Reference proteome</keyword>
<dbReference type="AlphaFoldDB" id="A0AAV6TGR8"/>